<evidence type="ECO:0000256" key="7">
    <source>
        <dbReference type="ARBA" id="ARBA00023136"/>
    </source>
</evidence>
<reference evidence="12" key="1">
    <citation type="submission" date="2021-03" db="EMBL/GenBank/DDBJ databases">
        <title>Acanthopleuribacteraceae sp. M133.</title>
        <authorList>
            <person name="Wang G."/>
        </authorList>
    </citation>
    <scope>NUCLEOTIDE SEQUENCE</scope>
    <source>
        <strain evidence="12">M133</strain>
    </source>
</reference>
<dbReference type="Proteomes" id="UP000663929">
    <property type="component" value="Chromosome"/>
</dbReference>
<comment type="subcellular location">
    <subcellularLocation>
        <location evidence="1 10">Cell outer membrane</location>
        <topology evidence="1 10">Multi-pass membrane protein</topology>
    </subcellularLocation>
</comment>
<evidence type="ECO:0000256" key="6">
    <source>
        <dbReference type="ARBA" id="ARBA00023077"/>
    </source>
</evidence>
<evidence type="ECO:0000256" key="1">
    <source>
        <dbReference type="ARBA" id="ARBA00004571"/>
    </source>
</evidence>
<dbReference type="RefSeq" id="WP_237379433.1">
    <property type="nucleotide sequence ID" value="NZ_CP071793.1"/>
</dbReference>
<dbReference type="GO" id="GO:0044718">
    <property type="term" value="P:siderophore transmembrane transport"/>
    <property type="evidence" value="ECO:0007669"/>
    <property type="project" value="TreeGrafter"/>
</dbReference>
<evidence type="ECO:0000313" key="12">
    <source>
        <dbReference type="EMBL" id="QTD49803.1"/>
    </source>
</evidence>
<evidence type="ECO:0000256" key="9">
    <source>
        <dbReference type="ARBA" id="ARBA00023237"/>
    </source>
</evidence>
<dbReference type="SUPFAM" id="SSF56935">
    <property type="entry name" value="Porins"/>
    <property type="match status" value="1"/>
</dbReference>
<feature type="domain" description="TonB-dependent receptor-like beta-barrel" evidence="11">
    <location>
        <begin position="3"/>
        <end position="179"/>
    </location>
</feature>
<dbReference type="AlphaFoldDB" id="A0A8A4TJN9"/>
<keyword evidence="6" id="KW-0798">TonB box</keyword>
<keyword evidence="4 10" id="KW-0812">Transmembrane</keyword>
<dbReference type="Gene3D" id="2.40.170.20">
    <property type="entry name" value="TonB-dependent receptor, beta-barrel domain"/>
    <property type="match status" value="1"/>
</dbReference>
<evidence type="ECO:0000256" key="10">
    <source>
        <dbReference type="PROSITE-ProRule" id="PRU01360"/>
    </source>
</evidence>
<keyword evidence="2 10" id="KW-0813">Transport</keyword>
<accession>A0A8A4TJN9</accession>
<dbReference type="KEGG" id="scor:J3U87_29825"/>
<evidence type="ECO:0000259" key="11">
    <source>
        <dbReference type="Pfam" id="PF00593"/>
    </source>
</evidence>
<keyword evidence="8 12" id="KW-0675">Receptor</keyword>
<dbReference type="InterPro" id="IPR039426">
    <property type="entry name" value="TonB-dep_rcpt-like"/>
</dbReference>
<comment type="similarity">
    <text evidence="10">Belongs to the TonB-dependent receptor family.</text>
</comment>
<dbReference type="PANTHER" id="PTHR30069">
    <property type="entry name" value="TONB-DEPENDENT OUTER MEMBRANE RECEPTOR"/>
    <property type="match status" value="1"/>
</dbReference>
<keyword evidence="5" id="KW-0732">Signal</keyword>
<dbReference type="GO" id="GO:0015344">
    <property type="term" value="F:siderophore uptake transmembrane transporter activity"/>
    <property type="evidence" value="ECO:0007669"/>
    <property type="project" value="TreeGrafter"/>
</dbReference>
<gene>
    <name evidence="12" type="ORF">J3U87_29825</name>
</gene>
<dbReference type="PROSITE" id="PS52016">
    <property type="entry name" value="TONB_DEPENDENT_REC_3"/>
    <property type="match status" value="1"/>
</dbReference>
<organism evidence="12 13">
    <name type="scientific">Sulfidibacter corallicola</name>
    <dbReference type="NCBI Taxonomy" id="2818388"/>
    <lineage>
        <taxon>Bacteria</taxon>
        <taxon>Pseudomonadati</taxon>
        <taxon>Acidobacteriota</taxon>
        <taxon>Holophagae</taxon>
        <taxon>Acanthopleuribacterales</taxon>
        <taxon>Acanthopleuribacteraceae</taxon>
        <taxon>Sulfidibacter</taxon>
    </lineage>
</organism>
<proteinExistence type="inferred from homology"/>
<keyword evidence="3 10" id="KW-1134">Transmembrane beta strand</keyword>
<dbReference type="Pfam" id="PF00593">
    <property type="entry name" value="TonB_dep_Rec_b-barrel"/>
    <property type="match status" value="1"/>
</dbReference>
<evidence type="ECO:0000256" key="5">
    <source>
        <dbReference type="ARBA" id="ARBA00022729"/>
    </source>
</evidence>
<dbReference type="InterPro" id="IPR000531">
    <property type="entry name" value="Beta-barrel_TonB"/>
</dbReference>
<dbReference type="InterPro" id="IPR036942">
    <property type="entry name" value="Beta-barrel_TonB_sf"/>
</dbReference>
<dbReference type="EMBL" id="CP071793">
    <property type="protein sequence ID" value="QTD49803.1"/>
    <property type="molecule type" value="Genomic_DNA"/>
</dbReference>
<evidence type="ECO:0000313" key="13">
    <source>
        <dbReference type="Proteomes" id="UP000663929"/>
    </source>
</evidence>
<keyword evidence="7 10" id="KW-0472">Membrane</keyword>
<dbReference type="PANTHER" id="PTHR30069:SF29">
    <property type="entry name" value="HEMOGLOBIN AND HEMOGLOBIN-HAPTOGLOBIN-BINDING PROTEIN 1-RELATED"/>
    <property type="match status" value="1"/>
</dbReference>
<evidence type="ECO:0000256" key="2">
    <source>
        <dbReference type="ARBA" id="ARBA00022448"/>
    </source>
</evidence>
<evidence type="ECO:0000256" key="4">
    <source>
        <dbReference type="ARBA" id="ARBA00022692"/>
    </source>
</evidence>
<name>A0A8A4TJN9_SULCO</name>
<keyword evidence="13" id="KW-1185">Reference proteome</keyword>
<sequence length="250" mass="28637">MLVGGRLDDHNTYGSITNIRASLRWQFTDLHGVRLNFGEAFREPTIFELNDSDGLAPIEMETTELTFSYVVPSRLVGSLVFWNNDQTGDIISTSSGSFINATDVTRKRGIEWRNTWEHRKWTGYVNAAWTEDRSSEKLLNVAEYKCFTGVTWSPDRRFYASLQGRLAWNTSTRAVDASGGESIFELDDFREVHFHLGIRDLGIASGDLEIVLSGRNLFDRRNALPNTRSTDPLQFLDERRSFYLKAFLQF</sequence>
<keyword evidence="9 10" id="KW-0998">Cell outer membrane</keyword>
<evidence type="ECO:0000256" key="8">
    <source>
        <dbReference type="ARBA" id="ARBA00023170"/>
    </source>
</evidence>
<evidence type="ECO:0000256" key="3">
    <source>
        <dbReference type="ARBA" id="ARBA00022452"/>
    </source>
</evidence>
<dbReference type="GO" id="GO:0009279">
    <property type="term" value="C:cell outer membrane"/>
    <property type="evidence" value="ECO:0007669"/>
    <property type="project" value="UniProtKB-SubCell"/>
</dbReference>
<protein>
    <submittedName>
        <fullName evidence="12">TonB-dependent receptor</fullName>
    </submittedName>
</protein>